<name>A0A151S8C9_CAJCA</name>
<dbReference type="InterPro" id="IPR045087">
    <property type="entry name" value="Cu-oxidase_fam"/>
</dbReference>
<feature type="non-terminal residue" evidence="3">
    <location>
        <position position="1"/>
    </location>
</feature>
<feature type="domain" description="Plastocyanin-like" evidence="2">
    <location>
        <begin position="43"/>
        <end position="110"/>
    </location>
</feature>
<dbReference type="Pfam" id="PF07731">
    <property type="entry name" value="Cu-oxidase_2"/>
    <property type="match status" value="1"/>
</dbReference>
<sequence length="114" mass="12779">PSVEILEACYYCIGRVLARDFPFFLPLYDLIEKYLPLILEIVEPETKVRVLDYGSTVALVPQGTNMVSGIEHGYSFHVVGYGFGKFDKLMDATKYNLIDPQLPNTVPLPNCSSC</sequence>
<accession>A0A151S8C9</accession>
<keyword evidence="4" id="KW-1185">Reference proteome</keyword>
<dbReference type="PANTHER" id="PTHR11709">
    <property type="entry name" value="MULTI-COPPER OXIDASE"/>
    <property type="match status" value="1"/>
</dbReference>
<dbReference type="PANTHER" id="PTHR11709:SF443">
    <property type="entry name" value="LACCASE-15"/>
    <property type="match status" value="1"/>
</dbReference>
<evidence type="ECO:0000256" key="1">
    <source>
        <dbReference type="ARBA" id="ARBA00010609"/>
    </source>
</evidence>
<organism evidence="3 4">
    <name type="scientific">Cajanus cajan</name>
    <name type="common">Pigeon pea</name>
    <name type="synonym">Cajanus indicus</name>
    <dbReference type="NCBI Taxonomy" id="3821"/>
    <lineage>
        <taxon>Eukaryota</taxon>
        <taxon>Viridiplantae</taxon>
        <taxon>Streptophyta</taxon>
        <taxon>Embryophyta</taxon>
        <taxon>Tracheophyta</taxon>
        <taxon>Spermatophyta</taxon>
        <taxon>Magnoliopsida</taxon>
        <taxon>eudicotyledons</taxon>
        <taxon>Gunneridae</taxon>
        <taxon>Pentapetalae</taxon>
        <taxon>rosids</taxon>
        <taxon>fabids</taxon>
        <taxon>Fabales</taxon>
        <taxon>Fabaceae</taxon>
        <taxon>Papilionoideae</taxon>
        <taxon>50 kb inversion clade</taxon>
        <taxon>NPAAA clade</taxon>
        <taxon>indigoferoid/millettioid clade</taxon>
        <taxon>Phaseoleae</taxon>
        <taxon>Cajanus</taxon>
    </lineage>
</organism>
<evidence type="ECO:0000313" key="4">
    <source>
        <dbReference type="Proteomes" id="UP000075243"/>
    </source>
</evidence>
<dbReference type="Gramene" id="C.cajan_26108.t">
    <property type="protein sequence ID" value="C.cajan_26108.t.cds1"/>
    <property type="gene ID" value="C.cajan_26108"/>
</dbReference>
<dbReference type="AlphaFoldDB" id="A0A151S8C9"/>
<gene>
    <name evidence="3" type="ORF">KK1_027090</name>
</gene>
<evidence type="ECO:0000259" key="2">
    <source>
        <dbReference type="Pfam" id="PF07731"/>
    </source>
</evidence>
<dbReference type="EMBL" id="KQ483444">
    <property type="protein sequence ID" value="KYP51044.1"/>
    <property type="molecule type" value="Genomic_DNA"/>
</dbReference>
<protein>
    <submittedName>
        <fullName evidence="3">Laccase-14</fullName>
    </submittedName>
</protein>
<dbReference type="GO" id="GO:0016491">
    <property type="term" value="F:oxidoreductase activity"/>
    <property type="evidence" value="ECO:0007669"/>
    <property type="project" value="InterPro"/>
</dbReference>
<evidence type="ECO:0000313" key="3">
    <source>
        <dbReference type="EMBL" id="KYP51044.1"/>
    </source>
</evidence>
<proteinExistence type="inferred from homology"/>
<dbReference type="InterPro" id="IPR008972">
    <property type="entry name" value="Cupredoxin"/>
</dbReference>
<dbReference type="GO" id="GO:0005507">
    <property type="term" value="F:copper ion binding"/>
    <property type="evidence" value="ECO:0007669"/>
    <property type="project" value="InterPro"/>
</dbReference>
<reference evidence="3" key="1">
    <citation type="journal article" date="2012" name="Nat. Biotechnol.">
        <title>Draft genome sequence of pigeonpea (Cajanus cajan), an orphan legume crop of resource-poor farmers.</title>
        <authorList>
            <person name="Varshney R.K."/>
            <person name="Chen W."/>
            <person name="Li Y."/>
            <person name="Bharti A.K."/>
            <person name="Saxena R.K."/>
            <person name="Schlueter J.A."/>
            <person name="Donoghue M.T."/>
            <person name="Azam S."/>
            <person name="Fan G."/>
            <person name="Whaley A.M."/>
            <person name="Farmer A.D."/>
            <person name="Sheridan J."/>
            <person name="Iwata A."/>
            <person name="Tuteja R."/>
            <person name="Penmetsa R.V."/>
            <person name="Wu W."/>
            <person name="Upadhyaya H.D."/>
            <person name="Yang S.P."/>
            <person name="Shah T."/>
            <person name="Saxena K.B."/>
            <person name="Michael T."/>
            <person name="McCombie W.R."/>
            <person name="Yang B."/>
            <person name="Zhang G."/>
            <person name="Yang H."/>
            <person name="Wang J."/>
            <person name="Spillane C."/>
            <person name="Cook D.R."/>
            <person name="May G.D."/>
            <person name="Xu X."/>
            <person name="Jackson S.A."/>
        </authorList>
    </citation>
    <scope>NUCLEOTIDE SEQUENCE [LARGE SCALE GENOMIC DNA]</scope>
</reference>
<dbReference type="Proteomes" id="UP000075243">
    <property type="component" value="Unassembled WGS sequence"/>
</dbReference>
<dbReference type="Gene3D" id="2.60.40.420">
    <property type="entry name" value="Cupredoxins - blue copper proteins"/>
    <property type="match status" value="1"/>
</dbReference>
<comment type="similarity">
    <text evidence="1">Belongs to the multicopper oxidase family.</text>
</comment>
<dbReference type="InterPro" id="IPR011706">
    <property type="entry name" value="Cu-oxidase_C"/>
</dbReference>
<dbReference type="STRING" id="3821.A0A151S8C9"/>